<dbReference type="RefSeq" id="WP_193806105.1">
    <property type="nucleotide sequence ID" value="NZ_CP087714.1"/>
</dbReference>
<gene>
    <name evidence="3" type="ORF">LPQ35_02760</name>
</gene>
<comment type="similarity">
    <text evidence="1 2">Belongs to the UPF0146 family.</text>
</comment>
<evidence type="ECO:0000313" key="3">
    <source>
        <dbReference type="EMBL" id="XAT64304.1"/>
    </source>
</evidence>
<dbReference type="InterPro" id="IPR029063">
    <property type="entry name" value="SAM-dependent_MTases_sf"/>
</dbReference>
<sequence length="134" mass="14997">MIDLAEYIAMMGVKKVAEVGIGNHFAISKKLEEQGIQVVKTDLKKTAEDVIPDDVCNPDLSKYEGVELVYSVRPPYEIQTCILRLGNALKCNVIILPLKNEIVEGGRLVNHKSARFYVFTPQDSQETPGHWQTP</sequence>
<dbReference type="Pfam" id="PF03686">
    <property type="entry name" value="UPF0146"/>
    <property type="match status" value="1"/>
</dbReference>
<accession>A0ABZ3H584</accession>
<dbReference type="Gene3D" id="3.40.50.150">
    <property type="entry name" value="Vaccinia Virus protein VP39"/>
    <property type="match status" value="1"/>
</dbReference>
<protein>
    <recommendedName>
        <fullName evidence="2">UPF0146 protein LPQ35_02760</fullName>
    </recommendedName>
</protein>
<reference evidence="3 4" key="1">
    <citation type="submission" date="2021-11" db="EMBL/GenBank/DDBJ databases">
        <title>Whole genome of Geoglobus acetivorans.</title>
        <authorList>
            <person name="Liu D."/>
        </authorList>
    </citation>
    <scope>NUCLEOTIDE SEQUENCE [LARGE SCALE GENOMIC DNA]</scope>
    <source>
        <strain evidence="3 4">SBH6</strain>
    </source>
</reference>
<dbReference type="Proteomes" id="UP001492541">
    <property type="component" value="Chromosome"/>
</dbReference>
<dbReference type="InterPro" id="IPR005353">
    <property type="entry name" value="UPF0146"/>
</dbReference>
<evidence type="ECO:0000313" key="4">
    <source>
        <dbReference type="Proteomes" id="UP001492541"/>
    </source>
</evidence>
<organism evidence="3 4">
    <name type="scientific">Geoglobus acetivorans</name>
    <dbReference type="NCBI Taxonomy" id="565033"/>
    <lineage>
        <taxon>Archaea</taxon>
        <taxon>Methanobacteriati</taxon>
        <taxon>Methanobacteriota</taxon>
        <taxon>Archaeoglobi</taxon>
        <taxon>Archaeoglobales</taxon>
        <taxon>Archaeoglobaceae</taxon>
        <taxon>Geoglobus</taxon>
    </lineage>
</organism>
<dbReference type="GeneID" id="90448571"/>
<proteinExistence type="inferred from homology"/>
<evidence type="ECO:0000256" key="1">
    <source>
        <dbReference type="ARBA" id="ARBA00006969"/>
    </source>
</evidence>
<dbReference type="EMBL" id="CP087714">
    <property type="protein sequence ID" value="XAT64304.1"/>
    <property type="molecule type" value="Genomic_DNA"/>
</dbReference>
<keyword evidence="4" id="KW-1185">Reference proteome</keyword>
<name>A0ABZ3H584_GEOAI</name>
<evidence type="ECO:0000256" key="2">
    <source>
        <dbReference type="HAMAP-Rule" id="MF_00341"/>
    </source>
</evidence>
<dbReference type="HAMAP" id="MF_00341">
    <property type="entry name" value="UPF0146"/>
    <property type="match status" value="1"/>
</dbReference>